<feature type="signal peptide" evidence="2">
    <location>
        <begin position="1"/>
        <end position="26"/>
    </location>
</feature>
<dbReference type="EMBL" id="BAAAZE010000005">
    <property type="protein sequence ID" value="GAA4016152.1"/>
    <property type="molecule type" value="Genomic_DNA"/>
</dbReference>
<keyword evidence="4" id="KW-1185">Reference proteome</keyword>
<evidence type="ECO:0008006" key="5">
    <source>
        <dbReference type="Google" id="ProtNLM"/>
    </source>
</evidence>
<name>A0ABP7SUA9_9BURK</name>
<sequence>MKKILCAAAAMLAISSAMYLPTQAIAQVSVNIFLGEAPPPVRYERVPAPRNGYLWAPGYWNWNGNQHVWSNGHWERNRVDYFYSQPQWRQENDGWRLDRGGWKQDKKRYKEEYKREHKKDKHDHHDDDRGDRDDRDGHGDRGHCPPGQAKKGNC</sequence>
<accession>A0ABP7SUA9</accession>
<proteinExistence type="predicted"/>
<evidence type="ECO:0000256" key="2">
    <source>
        <dbReference type="SAM" id="SignalP"/>
    </source>
</evidence>
<feature type="compositionally biased region" description="Basic and acidic residues" evidence="1">
    <location>
        <begin position="93"/>
        <end position="115"/>
    </location>
</feature>
<dbReference type="RefSeq" id="WP_344762052.1">
    <property type="nucleotide sequence ID" value="NZ_BAAAZE010000005.1"/>
</dbReference>
<dbReference type="Proteomes" id="UP001501353">
    <property type="component" value="Unassembled WGS sequence"/>
</dbReference>
<feature type="chain" id="PRO_5047359546" description="YXWGXW repeat-containing protein" evidence="2">
    <location>
        <begin position="27"/>
        <end position="154"/>
    </location>
</feature>
<dbReference type="Pfam" id="PF12779">
    <property type="entry name" value="WXXGXW"/>
    <property type="match status" value="1"/>
</dbReference>
<protein>
    <recommendedName>
        <fullName evidence="5">YXWGXW repeat-containing protein</fullName>
    </recommendedName>
</protein>
<feature type="compositionally biased region" description="Basic and acidic residues" evidence="1">
    <location>
        <begin position="123"/>
        <end position="143"/>
    </location>
</feature>
<comment type="caution">
    <text evidence="3">The sequence shown here is derived from an EMBL/GenBank/DDBJ whole genome shotgun (WGS) entry which is preliminary data.</text>
</comment>
<evidence type="ECO:0000256" key="1">
    <source>
        <dbReference type="SAM" id="MobiDB-lite"/>
    </source>
</evidence>
<keyword evidence="2" id="KW-0732">Signal</keyword>
<reference evidence="4" key="1">
    <citation type="journal article" date="2019" name="Int. J. Syst. Evol. Microbiol.">
        <title>The Global Catalogue of Microorganisms (GCM) 10K type strain sequencing project: providing services to taxonomists for standard genome sequencing and annotation.</title>
        <authorList>
            <consortium name="The Broad Institute Genomics Platform"/>
            <consortium name="The Broad Institute Genome Sequencing Center for Infectious Disease"/>
            <person name="Wu L."/>
            <person name="Ma J."/>
        </authorList>
    </citation>
    <scope>NUCLEOTIDE SEQUENCE [LARGE SCALE GENOMIC DNA]</scope>
    <source>
        <strain evidence="4">JCM 16673</strain>
    </source>
</reference>
<organism evidence="3 4">
    <name type="scientific">Actimicrobium antarcticum</name>
    <dbReference type="NCBI Taxonomy" id="1051899"/>
    <lineage>
        <taxon>Bacteria</taxon>
        <taxon>Pseudomonadati</taxon>
        <taxon>Pseudomonadota</taxon>
        <taxon>Betaproteobacteria</taxon>
        <taxon>Burkholderiales</taxon>
        <taxon>Oxalobacteraceae</taxon>
        <taxon>Actimicrobium</taxon>
    </lineage>
</organism>
<dbReference type="InterPro" id="IPR024447">
    <property type="entry name" value="YXWGXW_rpt"/>
</dbReference>
<evidence type="ECO:0000313" key="3">
    <source>
        <dbReference type="EMBL" id="GAA4016152.1"/>
    </source>
</evidence>
<gene>
    <name evidence="3" type="ORF">GCM10022212_09070</name>
</gene>
<feature type="region of interest" description="Disordered" evidence="1">
    <location>
        <begin position="93"/>
        <end position="154"/>
    </location>
</feature>
<evidence type="ECO:0000313" key="4">
    <source>
        <dbReference type="Proteomes" id="UP001501353"/>
    </source>
</evidence>